<gene>
    <name evidence="6" type="ORF">DPV83_06560</name>
</gene>
<evidence type="ECO:0000313" key="6">
    <source>
        <dbReference type="EMBL" id="RDE70819.1"/>
    </source>
</evidence>
<dbReference type="Gene3D" id="1.10.150.130">
    <property type="match status" value="1"/>
</dbReference>
<dbReference type="Pfam" id="PF22022">
    <property type="entry name" value="Phage_int_M"/>
    <property type="match status" value="1"/>
</dbReference>
<name>A0A8B2U650_9PAST</name>
<dbReference type="InterPro" id="IPR013762">
    <property type="entry name" value="Integrase-like_cat_sf"/>
</dbReference>
<dbReference type="InterPro" id="IPR053876">
    <property type="entry name" value="Phage_int_M"/>
</dbReference>
<dbReference type="AlphaFoldDB" id="A0A8B2U650"/>
<proteinExistence type="inferred from homology"/>
<evidence type="ECO:0000256" key="3">
    <source>
        <dbReference type="ARBA" id="ARBA00023125"/>
    </source>
</evidence>
<dbReference type="EMBL" id="QEPM01000004">
    <property type="protein sequence ID" value="RDE70819.1"/>
    <property type="molecule type" value="Genomic_DNA"/>
</dbReference>
<dbReference type="CDD" id="cd00801">
    <property type="entry name" value="INT_P4_C"/>
    <property type="match status" value="1"/>
</dbReference>
<dbReference type="InterPro" id="IPR002104">
    <property type="entry name" value="Integrase_catalytic"/>
</dbReference>
<comment type="caution">
    <text evidence="6">The sequence shown here is derived from an EMBL/GenBank/DDBJ whole genome shotgun (WGS) entry which is preliminary data.</text>
</comment>
<reference evidence="6 7" key="1">
    <citation type="submission" date="2018-05" db="EMBL/GenBank/DDBJ databases">
        <title>Draft Genome Sequences for a Diverse set of 7 Haemophilus Species.</title>
        <authorList>
            <person name="Nichols M."/>
            <person name="Topaz N."/>
            <person name="Wang X."/>
            <person name="Wang X."/>
            <person name="Boxrud D."/>
        </authorList>
    </citation>
    <scope>NUCLEOTIDE SEQUENCE [LARGE SCALE GENOMIC DNA]</scope>
    <source>
        <strain evidence="6 7">C2001002503</strain>
    </source>
</reference>
<dbReference type="PANTHER" id="PTHR30629:SF6">
    <property type="entry name" value="PROPHAGE INTEGRASE INTA-RELATED"/>
    <property type="match status" value="1"/>
</dbReference>
<keyword evidence="4" id="KW-0233">DNA recombination</keyword>
<dbReference type="GO" id="GO:0003677">
    <property type="term" value="F:DNA binding"/>
    <property type="evidence" value="ECO:0007669"/>
    <property type="project" value="UniProtKB-KW"/>
</dbReference>
<dbReference type="Gene3D" id="1.10.443.10">
    <property type="entry name" value="Intergrase catalytic core"/>
    <property type="match status" value="1"/>
</dbReference>
<sequence length="416" mass="47666">MARIIKPLTDKEIRTAKADKFPLRDGNGLSLELTTTGAKIWRFNYFKPFTQKRTNISLGKLSDMTLTQARAKREEYRQLLAKNIDPRTYEAQAKQESTDKQNRTFERMAEAWFKDRQLKANFTERTAKDTWALFERHILPAIGKYPIDQLTALIGINAFKPLERAGKLETVRKILNNVNHVMRYALHRGLIATNNLAEIQREFDKPRAKGMNTIEPDELAEFLAKFYQARDDGRFSLLSFYAVMLAVLTGSRPSEIARAQWEDIDTTAKTWSYRVQKGNKNLPEGRLHIVTLSRQAVAIFEKMREIQTALNLNSAFVFASSTAKSGHITIEALRMAIIRSMGEGRLTTHGIRHLFSTSLNDKNYNADWIEKALSHKDKNAIRGTYNKAYYINQRAEMLQAWADYVESLAPSPIVGK</sequence>
<organism evidence="6 7">
    <name type="scientific">Aggregatibacter segnis</name>
    <dbReference type="NCBI Taxonomy" id="739"/>
    <lineage>
        <taxon>Bacteria</taxon>
        <taxon>Pseudomonadati</taxon>
        <taxon>Pseudomonadota</taxon>
        <taxon>Gammaproteobacteria</taxon>
        <taxon>Pasteurellales</taxon>
        <taxon>Pasteurellaceae</taxon>
        <taxon>Aggregatibacter</taxon>
    </lineage>
</organism>
<dbReference type="SUPFAM" id="SSF56349">
    <property type="entry name" value="DNA breaking-rejoining enzymes"/>
    <property type="match status" value="1"/>
</dbReference>
<keyword evidence="3" id="KW-0238">DNA-binding</keyword>
<dbReference type="RefSeq" id="WP_111296436.1">
    <property type="nucleotide sequence ID" value="NZ_QEPM01000004.1"/>
</dbReference>
<dbReference type="InterPro" id="IPR025166">
    <property type="entry name" value="Integrase_DNA_bind_dom"/>
</dbReference>
<dbReference type="InterPro" id="IPR038488">
    <property type="entry name" value="Integrase_DNA-bd_sf"/>
</dbReference>
<feature type="domain" description="Tyr recombinase" evidence="5">
    <location>
        <begin position="209"/>
        <end position="398"/>
    </location>
</feature>
<evidence type="ECO:0000256" key="4">
    <source>
        <dbReference type="ARBA" id="ARBA00023172"/>
    </source>
</evidence>
<protein>
    <submittedName>
        <fullName evidence="6">DUF4102 domain-containing protein</fullName>
    </submittedName>
</protein>
<dbReference type="Proteomes" id="UP000253998">
    <property type="component" value="Unassembled WGS sequence"/>
</dbReference>
<dbReference type="GO" id="GO:0015074">
    <property type="term" value="P:DNA integration"/>
    <property type="evidence" value="ECO:0007669"/>
    <property type="project" value="UniProtKB-KW"/>
</dbReference>
<keyword evidence="2" id="KW-0229">DNA integration</keyword>
<dbReference type="InterPro" id="IPR011010">
    <property type="entry name" value="DNA_brk_join_enz"/>
</dbReference>
<dbReference type="InterPro" id="IPR050808">
    <property type="entry name" value="Phage_Integrase"/>
</dbReference>
<dbReference type="InterPro" id="IPR010998">
    <property type="entry name" value="Integrase_recombinase_N"/>
</dbReference>
<evidence type="ECO:0000256" key="2">
    <source>
        <dbReference type="ARBA" id="ARBA00022908"/>
    </source>
</evidence>
<accession>A0A8B2U650</accession>
<dbReference type="PANTHER" id="PTHR30629">
    <property type="entry name" value="PROPHAGE INTEGRASE"/>
    <property type="match status" value="1"/>
</dbReference>
<dbReference type="Pfam" id="PF00589">
    <property type="entry name" value="Phage_integrase"/>
    <property type="match status" value="1"/>
</dbReference>
<evidence type="ECO:0000313" key="7">
    <source>
        <dbReference type="Proteomes" id="UP000253998"/>
    </source>
</evidence>
<evidence type="ECO:0000259" key="5">
    <source>
        <dbReference type="PROSITE" id="PS51898"/>
    </source>
</evidence>
<evidence type="ECO:0000256" key="1">
    <source>
        <dbReference type="ARBA" id="ARBA00008857"/>
    </source>
</evidence>
<dbReference type="GO" id="GO:0006310">
    <property type="term" value="P:DNA recombination"/>
    <property type="evidence" value="ECO:0007669"/>
    <property type="project" value="UniProtKB-KW"/>
</dbReference>
<dbReference type="PROSITE" id="PS51898">
    <property type="entry name" value="TYR_RECOMBINASE"/>
    <property type="match status" value="1"/>
</dbReference>
<comment type="similarity">
    <text evidence="1">Belongs to the 'phage' integrase family.</text>
</comment>
<dbReference type="Pfam" id="PF13356">
    <property type="entry name" value="Arm-DNA-bind_3"/>
    <property type="match status" value="1"/>
</dbReference>
<dbReference type="Gene3D" id="3.30.160.390">
    <property type="entry name" value="Integrase, DNA-binding domain"/>
    <property type="match status" value="1"/>
</dbReference>